<sequence>MHIVLPEIKFVGDGRRRCFSIRDMDFDGGIPMSRSMVTVGVSSSLSPPLDEDVLWQLNLRSSETMESGSYPVREGEPDCSLLHQNRPV</sequence>
<evidence type="ECO:0000256" key="1">
    <source>
        <dbReference type="SAM" id="MobiDB-lite"/>
    </source>
</evidence>
<gene>
    <name evidence="2" type="ORF">E3N88_44448</name>
</gene>
<feature type="region of interest" description="Disordered" evidence="1">
    <location>
        <begin position="66"/>
        <end position="88"/>
    </location>
</feature>
<reference evidence="2 3" key="1">
    <citation type="submission" date="2019-05" db="EMBL/GenBank/DDBJ databases">
        <title>Mikania micrantha, genome provides insights into the molecular mechanism of rapid growth.</title>
        <authorList>
            <person name="Liu B."/>
        </authorList>
    </citation>
    <scope>NUCLEOTIDE SEQUENCE [LARGE SCALE GENOMIC DNA]</scope>
    <source>
        <strain evidence="2">NLD-2019</strain>
        <tissue evidence="2">Leaf</tissue>
    </source>
</reference>
<protein>
    <submittedName>
        <fullName evidence="2">Uncharacterized protein</fullName>
    </submittedName>
</protein>
<evidence type="ECO:0000313" key="3">
    <source>
        <dbReference type="Proteomes" id="UP000326396"/>
    </source>
</evidence>
<organism evidence="2 3">
    <name type="scientific">Mikania micrantha</name>
    <name type="common">bitter vine</name>
    <dbReference type="NCBI Taxonomy" id="192012"/>
    <lineage>
        <taxon>Eukaryota</taxon>
        <taxon>Viridiplantae</taxon>
        <taxon>Streptophyta</taxon>
        <taxon>Embryophyta</taxon>
        <taxon>Tracheophyta</taxon>
        <taxon>Spermatophyta</taxon>
        <taxon>Magnoliopsida</taxon>
        <taxon>eudicotyledons</taxon>
        <taxon>Gunneridae</taxon>
        <taxon>Pentapetalae</taxon>
        <taxon>asterids</taxon>
        <taxon>campanulids</taxon>
        <taxon>Asterales</taxon>
        <taxon>Asteraceae</taxon>
        <taxon>Asteroideae</taxon>
        <taxon>Heliantheae alliance</taxon>
        <taxon>Eupatorieae</taxon>
        <taxon>Mikania</taxon>
    </lineage>
</organism>
<evidence type="ECO:0000313" key="2">
    <source>
        <dbReference type="EMBL" id="KAD0325814.1"/>
    </source>
</evidence>
<comment type="caution">
    <text evidence="2">The sequence shown here is derived from an EMBL/GenBank/DDBJ whole genome shotgun (WGS) entry which is preliminary data.</text>
</comment>
<proteinExistence type="predicted"/>
<dbReference type="OrthoDB" id="411372at2759"/>
<dbReference type="Proteomes" id="UP000326396">
    <property type="component" value="Unassembled WGS sequence"/>
</dbReference>
<keyword evidence="3" id="KW-1185">Reference proteome</keyword>
<name>A0A5N6LED2_9ASTR</name>
<dbReference type="AlphaFoldDB" id="A0A5N6LED2"/>
<accession>A0A5N6LED2</accession>
<dbReference type="EMBL" id="SZYD01001770">
    <property type="protein sequence ID" value="KAD0325814.1"/>
    <property type="molecule type" value="Genomic_DNA"/>
</dbReference>